<accession>A0A6J5NDG8</accession>
<evidence type="ECO:0000313" key="1">
    <source>
        <dbReference type="EMBL" id="CAB4139827.1"/>
    </source>
</evidence>
<evidence type="ECO:0000313" key="2">
    <source>
        <dbReference type="EMBL" id="CAB4156867.1"/>
    </source>
</evidence>
<sequence>MADLKISQLTALTSISAASTDVLPIVDISATTTKKISLADLIEFVVGGSSINALSDVTITSPATNQVLRYNGTAWVNSAPTAYWG</sequence>
<reference evidence="2" key="1">
    <citation type="submission" date="2020-04" db="EMBL/GenBank/DDBJ databases">
        <authorList>
            <person name="Chiriac C."/>
            <person name="Salcher M."/>
            <person name="Ghai R."/>
            <person name="Kavagutti S V."/>
        </authorList>
    </citation>
    <scope>NUCLEOTIDE SEQUENCE</scope>
</reference>
<protein>
    <submittedName>
        <fullName evidence="2">Uncharacterized protein</fullName>
    </submittedName>
</protein>
<gene>
    <name evidence="1" type="ORF">UFOVP355_11</name>
    <name evidence="2" type="ORF">UFOVP677_11</name>
</gene>
<proteinExistence type="predicted"/>
<dbReference type="EMBL" id="LR796366">
    <property type="protein sequence ID" value="CAB4139827.1"/>
    <property type="molecule type" value="Genomic_DNA"/>
</dbReference>
<organism evidence="2">
    <name type="scientific">uncultured Caudovirales phage</name>
    <dbReference type="NCBI Taxonomy" id="2100421"/>
    <lineage>
        <taxon>Viruses</taxon>
        <taxon>Duplodnaviria</taxon>
        <taxon>Heunggongvirae</taxon>
        <taxon>Uroviricota</taxon>
        <taxon>Caudoviricetes</taxon>
        <taxon>Peduoviridae</taxon>
        <taxon>Maltschvirus</taxon>
        <taxon>Maltschvirus maltsch</taxon>
    </lineage>
</organism>
<name>A0A6J5NDG8_9CAUD</name>
<dbReference type="EMBL" id="LR796647">
    <property type="protein sequence ID" value="CAB4156867.1"/>
    <property type="molecule type" value="Genomic_DNA"/>
</dbReference>